<dbReference type="GeneID" id="94293877"/>
<dbReference type="Proteomes" id="UP000674318">
    <property type="component" value="Unassembled WGS sequence"/>
</dbReference>
<evidence type="ECO:0000313" key="2">
    <source>
        <dbReference type="EMBL" id="KAG5510800.1"/>
    </source>
</evidence>
<name>A0A836LJP5_9TRYP</name>
<comment type="caution">
    <text evidence="2">The sequence shown here is derived from an EMBL/GenBank/DDBJ whole genome shotgun (WGS) entry which is preliminary data.</text>
</comment>
<dbReference type="AlphaFoldDB" id="A0A836LJP5"/>
<protein>
    <submittedName>
        <fullName evidence="2">Uncharacterized protein</fullName>
    </submittedName>
</protein>
<reference evidence="2 3" key="1">
    <citation type="submission" date="2021-02" db="EMBL/GenBank/DDBJ databases">
        <title>Porcisia hertigi Genome sequencing and assembly.</title>
        <authorList>
            <person name="Almutairi H."/>
            <person name="Gatherer D."/>
        </authorList>
    </citation>
    <scope>NUCLEOTIDE SEQUENCE [LARGE SCALE GENOMIC DNA]</scope>
    <source>
        <strain evidence="2 3">C119</strain>
    </source>
</reference>
<proteinExistence type="predicted"/>
<evidence type="ECO:0000313" key="3">
    <source>
        <dbReference type="Proteomes" id="UP000674318"/>
    </source>
</evidence>
<feature type="region of interest" description="Disordered" evidence="1">
    <location>
        <begin position="138"/>
        <end position="162"/>
    </location>
</feature>
<organism evidence="2 3">
    <name type="scientific">Porcisia hertigi</name>
    <dbReference type="NCBI Taxonomy" id="2761500"/>
    <lineage>
        <taxon>Eukaryota</taxon>
        <taxon>Discoba</taxon>
        <taxon>Euglenozoa</taxon>
        <taxon>Kinetoplastea</taxon>
        <taxon>Metakinetoplastina</taxon>
        <taxon>Trypanosomatida</taxon>
        <taxon>Trypanosomatidae</taxon>
        <taxon>Leishmaniinae</taxon>
        <taxon>Porcisia</taxon>
    </lineage>
</organism>
<dbReference type="OrthoDB" id="273155at2759"/>
<dbReference type="EMBL" id="JAFJZO010000008">
    <property type="protein sequence ID" value="KAG5510800.1"/>
    <property type="molecule type" value="Genomic_DNA"/>
</dbReference>
<dbReference type="RefSeq" id="XP_067759272.1">
    <property type="nucleotide sequence ID" value="XM_067903800.1"/>
</dbReference>
<keyword evidence="3" id="KW-1185">Reference proteome</keyword>
<dbReference type="KEGG" id="phet:94293877"/>
<feature type="compositionally biased region" description="Gly residues" evidence="1">
    <location>
        <begin position="152"/>
        <end position="162"/>
    </location>
</feature>
<evidence type="ECO:0000256" key="1">
    <source>
        <dbReference type="SAM" id="MobiDB-lite"/>
    </source>
</evidence>
<accession>A0A836LJP5</accession>
<sequence length="245" mass="26609">MTQLTRDEIHIYAKAMIDAVQTPAFQARVRASISRAPIPTDAEAVMTRYEEVQADYFSNHYKAADGVYRSPSTSGNGGSPPDTYDAPKLDGVYIVEQLKQAVNVYRDAETERLITRLCLLIEGQVECLLATEPALKPLSSGSQHGAKVPPQSGGGGGGGGSGIHPFMNPSSQMKQVMDMAMRTLNPKQREVFERVQQSMASGSPPSPEDMRDMFLIRRQLGAFMQTMQKFGQMPGNGGGGEPNPK</sequence>
<gene>
    <name evidence="2" type="ORF">JKF63_07872</name>
</gene>